<dbReference type="GO" id="GO:0000209">
    <property type="term" value="P:protein polyubiquitination"/>
    <property type="evidence" value="ECO:0007669"/>
    <property type="project" value="TreeGrafter"/>
</dbReference>
<dbReference type="GO" id="GO:0034450">
    <property type="term" value="F:ubiquitin-ubiquitin ligase activity"/>
    <property type="evidence" value="ECO:0007669"/>
    <property type="project" value="InterPro"/>
</dbReference>
<dbReference type="InterPro" id="IPR013083">
    <property type="entry name" value="Znf_RING/FYVE/PHD"/>
</dbReference>
<dbReference type="InterPro" id="IPR001763">
    <property type="entry name" value="Rhodanese-like_dom"/>
</dbReference>
<organism evidence="14 15">
    <name type="scientific">Chlorella sorokiniana</name>
    <name type="common">Freshwater green alga</name>
    <dbReference type="NCBI Taxonomy" id="3076"/>
    <lineage>
        <taxon>Eukaryota</taxon>
        <taxon>Viridiplantae</taxon>
        <taxon>Chlorophyta</taxon>
        <taxon>core chlorophytes</taxon>
        <taxon>Trebouxiophyceae</taxon>
        <taxon>Chlorellales</taxon>
        <taxon>Chlorellaceae</taxon>
        <taxon>Chlorella clade</taxon>
        <taxon>Chlorella</taxon>
    </lineage>
</organism>
<keyword evidence="7" id="KW-0963">Cytoplasm</keyword>
<dbReference type="SUPFAM" id="SSF57850">
    <property type="entry name" value="RING/U-box"/>
    <property type="match status" value="1"/>
</dbReference>
<comment type="pathway">
    <text evidence="4">Protein modification; protein ubiquitination.</text>
</comment>
<evidence type="ECO:0000259" key="12">
    <source>
        <dbReference type="PROSITE" id="PS50206"/>
    </source>
</evidence>
<keyword evidence="15" id="KW-1185">Reference proteome</keyword>
<dbReference type="UniPathway" id="UPA00143"/>
<evidence type="ECO:0000256" key="9">
    <source>
        <dbReference type="ARBA" id="ARBA00022786"/>
    </source>
</evidence>
<evidence type="ECO:0000256" key="10">
    <source>
        <dbReference type="ARBA" id="ARBA00023242"/>
    </source>
</evidence>
<comment type="caution">
    <text evidence="14">The sequence shown here is derived from an EMBL/GenBank/DDBJ whole genome shotgun (WGS) entry which is preliminary data.</text>
</comment>
<dbReference type="SMART" id="SM00504">
    <property type="entry name" value="Ubox"/>
    <property type="match status" value="1"/>
</dbReference>
<sequence length="1011" mass="111316">MAAFAKYVDSALRKVLAVTLDGSSADPAAQPPVVHLAGLAQELQAEAGGAGCESPPLLNKETAERALMARLSEPPASYPQWPVHYLIGVYGRAAAEARSLSMLKEPAQQAALGEALALCRQLAVSYAGLTLTLDMFPQPPEASQRGALQLLDSLDAAASSSSSLGLAGPGPSGSSGGGAPGGAMPLPPGCLEDFAVRFADEGLPDLLAPIVTQLMQRAAGVSLLGDYSAPLGILQRMAACKPMAVALTQLPAWMPQWQDGRGFEASSVLGPFFGIGALADRARVGVPSVRQPDVAQQCFADAEKRRQGDINQAMVSLQMGQQALAGQLHAIVMSLLRNTDTREAMLNWLAAALDSNLERTKMRPDPKKMSTDGFALNLALVLLRCCDPFVDPASGKAWGKLDVRYACDPAARLKHSPDDTRLAATSEEVAAWFAEAGPPADGKYHFICECFFMAARALQLGVVQCLEARQDLARWLRNYQEDIEVLEGNPAAALQLLNMKRIAAWLQPAVYCYDAVLQDQKLLADALAFYRLSMAWQLRLASPSAAAGGAPTLPLPEPPCKEMCMLPEYFVEDPAELLLWVGRTRPDLVEPRKMEEFMVFCTVFLGSPHYVKNAYLRGKMVEALQVYMPPDGTEAGRRRRVAASAAEVAMLFEVHPLVIQSLIGSLLALYRDIEITDRHNTFYEKFSTRYQIGEILCYLWNLPQHRTAWRTLAQREPKLNVQFIHVMLNDSQHLLQDALELLPKVQETERLQADEAAWAALPQQDRQDREQALHRAEGQLQSDFGLASVVIRLMQLTAEDAAVGAAYFDAAVRNRTAKIVDFFLKYLTVPAERKRLRVKDPEKYNWHPKRLITELAQIHLALYRVRRAEWVQAVAADTDYLGRVPQLFTELVSVLRALGLLSPDDIAALEALAIEVEQYKASVQEEEEAFEDIPEEYEDPLLGGLMRDPVQLPSGNIVERSSIVQQLLTDPRDPYSRAKCTEEDLVPLPDLKRRIDAWAAEQRSKRRMSVD</sequence>
<dbReference type="EMBL" id="LHPG02000027">
    <property type="protein sequence ID" value="PRW05883.1"/>
    <property type="molecule type" value="Genomic_DNA"/>
</dbReference>
<accession>A0A2P6TBF6</accession>
<evidence type="ECO:0000256" key="7">
    <source>
        <dbReference type="ARBA" id="ARBA00022490"/>
    </source>
</evidence>
<name>A0A2P6TBF6_CHLSO</name>
<proteinExistence type="inferred from homology"/>
<dbReference type="EC" id="2.3.2.27" evidence="6"/>
<keyword evidence="9" id="KW-0833">Ubl conjugation pathway</keyword>
<comment type="similarity">
    <text evidence="5">Belongs to the ubiquitin conjugation factor E4 family.</text>
</comment>
<comment type="catalytic activity">
    <reaction evidence="1">
        <text>S-ubiquitinyl-[E2 ubiquitin-conjugating enzyme]-L-cysteine + [acceptor protein]-L-lysine = [E2 ubiquitin-conjugating enzyme]-L-cysteine + N(6)-ubiquitinyl-[acceptor protein]-L-lysine.</text>
        <dbReference type="EC" id="2.3.2.27"/>
    </reaction>
</comment>
<gene>
    <name evidence="14" type="ORF">C2E21_9386</name>
</gene>
<feature type="region of interest" description="Disordered" evidence="11">
    <location>
        <begin position="162"/>
        <end position="183"/>
    </location>
</feature>
<dbReference type="PANTHER" id="PTHR13931:SF2">
    <property type="entry name" value="UBIQUITIN CONJUGATION FACTOR E4 B"/>
    <property type="match status" value="1"/>
</dbReference>
<dbReference type="Gene3D" id="3.30.40.10">
    <property type="entry name" value="Zinc/RING finger domain, C3HC4 (zinc finger)"/>
    <property type="match status" value="1"/>
</dbReference>
<dbReference type="GO" id="GO:0006511">
    <property type="term" value="P:ubiquitin-dependent protein catabolic process"/>
    <property type="evidence" value="ECO:0007669"/>
    <property type="project" value="InterPro"/>
</dbReference>
<evidence type="ECO:0000256" key="3">
    <source>
        <dbReference type="ARBA" id="ARBA00004496"/>
    </source>
</evidence>
<dbReference type="Pfam" id="PF10408">
    <property type="entry name" value="Ufd2P_core"/>
    <property type="match status" value="1"/>
</dbReference>
<dbReference type="PANTHER" id="PTHR13931">
    <property type="entry name" value="UBIQUITINATION FACTOR E4"/>
    <property type="match status" value="1"/>
</dbReference>
<evidence type="ECO:0000313" key="15">
    <source>
        <dbReference type="Proteomes" id="UP000239899"/>
    </source>
</evidence>
<evidence type="ECO:0000259" key="13">
    <source>
        <dbReference type="PROSITE" id="PS51698"/>
    </source>
</evidence>
<dbReference type="GO" id="GO:0005737">
    <property type="term" value="C:cytoplasm"/>
    <property type="evidence" value="ECO:0007669"/>
    <property type="project" value="UniProtKB-SubCell"/>
</dbReference>
<keyword evidence="8" id="KW-0808">Transferase</keyword>
<keyword evidence="10" id="KW-0539">Nucleus</keyword>
<dbReference type="PROSITE" id="PS50206">
    <property type="entry name" value="RHODANESE_3"/>
    <property type="match status" value="1"/>
</dbReference>
<dbReference type="PROSITE" id="PS51698">
    <property type="entry name" value="U_BOX"/>
    <property type="match status" value="1"/>
</dbReference>
<evidence type="ECO:0000256" key="5">
    <source>
        <dbReference type="ARBA" id="ARBA00007434"/>
    </source>
</evidence>
<comment type="subcellular location">
    <subcellularLocation>
        <location evidence="3">Cytoplasm</location>
    </subcellularLocation>
    <subcellularLocation>
        <location evidence="2">Nucleus</location>
    </subcellularLocation>
</comment>
<reference evidence="14 15" key="1">
    <citation type="journal article" date="2018" name="Plant J.">
        <title>Genome sequences of Chlorella sorokiniana UTEX 1602 and Micractinium conductrix SAG 241.80: implications to maltose excretion by a green alga.</title>
        <authorList>
            <person name="Arriola M.B."/>
            <person name="Velmurugan N."/>
            <person name="Zhang Y."/>
            <person name="Plunkett M.H."/>
            <person name="Hondzo H."/>
            <person name="Barney B.M."/>
        </authorList>
    </citation>
    <scope>NUCLEOTIDE SEQUENCE [LARGE SCALE GENOMIC DNA]</scope>
    <source>
        <strain evidence="15">UTEX 1602</strain>
    </source>
</reference>
<evidence type="ECO:0000256" key="6">
    <source>
        <dbReference type="ARBA" id="ARBA00012483"/>
    </source>
</evidence>
<evidence type="ECO:0000256" key="11">
    <source>
        <dbReference type="SAM" id="MobiDB-lite"/>
    </source>
</evidence>
<dbReference type="Proteomes" id="UP000239899">
    <property type="component" value="Unassembled WGS sequence"/>
</dbReference>
<dbReference type="AlphaFoldDB" id="A0A2P6TBF6"/>
<feature type="domain" description="U-box" evidence="13">
    <location>
        <begin position="932"/>
        <end position="1005"/>
    </location>
</feature>
<evidence type="ECO:0000256" key="2">
    <source>
        <dbReference type="ARBA" id="ARBA00004123"/>
    </source>
</evidence>
<dbReference type="GO" id="GO:0036503">
    <property type="term" value="P:ERAD pathway"/>
    <property type="evidence" value="ECO:0007669"/>
    <property type="project" value="InterPro"/>
</dbReference>
<evidence type="ECO:0000256" key="4">
    <source>
        <dbReference type="ARBA" id="ARBA00004906"/>
    </source>
</evidence>
<feature type="compositionally biased region" description="Gly residues" evidence="11">
    <location>
        <begin position="167"/>
        <end position="181"/>
    </location>
</feature>
<feature type="domain" description="Rhodanese" evidence="12">
    <location>
        <begin position="425"/>
        <end position="484"/>
    </location>
</feature>
<dbReference type="InterPro" id="IPR019474">
    <property type="entry name" value="Ub_conjug_fac_E4_core"/>
</dbReference>
<dbReference type="FunFam" id="3.30.40.10:FF:000055">
    <property type="entry name" value="Ubiquitin conjugation factor e4 a"/>
    <property type="match status" value="1"/>
</dbReference>
<dbReference type="InterPro" id="IPR045132">
    <property type="entry name" value="UBE4"/>
</dbReference>
<evidence type="ECO:0000313" key="14">
    <source>
        <dbReference type="EMBL" id="PRW05883.1"/>
    </source>
</evidence>
<protein>
    <recommendedName>
        <fullName evidence="6">RING-type E3 ubiquitin transferase</fullName>
        <ecNumber evidence="6">2.3.2.27</ecNumber>
    </recommendedName>
</protein>
<dbReference type="GO" id="GO:0000151">
    <property type="term" value="C:ubiquitin ligase complex"/>
    <property type="evidence" value="ECO:0007669"/>
    <property type="project" value="InterPro"/>
</dbReference>
<evidence type="ECO:0000256" key="8">
    <source>
        <dbReference type="ARBA" id="ARBA00022679"/>
    </source>
</evidence>
<dbReference type="OrthoDB" id="20295at2759"/>
<dbReference type="Pfam" id="PF04564">
    <property type="entry name" value="U-box"/>
    <property type="match status" value="1"/>
</dbReference>
<evidence type="ECO:0000256" key="1">
    <source>
        <dbReference type="ARBA" id="ARBA00000900"/>
    </source>
</evidence>
<dbReference type="GO" id="GO:0005634">
    <property type="term" value="C:nucleus"/>
    <property type="evidence" value="ECO:0007669"/>
    <property type="project" value="UniProtKB-SubCell"/>
</dbReference>
<dbReference type="InterPro" id="IPR003613">
    <property type="entry name" value="Ubox_domain"/>
</dbReference>
<dbReference type="STRING" id="3076.A0A2P6TBF6"/>